<dbReference type="InterPro" id="IPR046030">
    <property type="entry name" value="DUF5988"/>
</dbReference>
<name>A0A344LHG4_9PSEU</name>
<evidence type="ECO:0000313" key="2">
    <source>
        <dbReference type="Proteomes" id="UP000250434"/>
    </source>
</evidence>
<dbReference type="AlphaFoldDB" id="A0A344LHG4"/>
<accession>A0A344LHG4</accession>
<dbReference type="KEGG" id="aab:A4R43_37705"/>
<dbReference type="OrthoDB" id="3402203at2"/>
<dbReference type="Pfam" id="PF19450">
    <property type="entry name" value="DUF5988"/>
    <property type="match status" value="1"/>
</dbReference>
<protein>
    <submittedName>
        <fullName evidence="1">Uncharacterized protein</fullName>
    </submittedName>
</protein>
<reference evidence="1 2" key="1">
    <citation type="submission" date="2016-04" db="EMBL/GenBank/DDBJ databases">
        <title>Complete genome sequence and analysis of deep-sea sediment isolate, Amycolatopsis sp. WP1.</title>
        <authorList>
            <person name="Wang H."/>
            <person name="Chen S."/>
            <person name="Wu Q."/>
        </authorList>
    </citation>
    <scope>NUCLEOTIDE SEQUENCE [LARGE SCALE GENOMIC DNA]</scope>
    <source>
        <strain evidence="1 2">WP1</strain>
    </source>
</reference>
<evidence type="ECO:0000313" key="1">
    <source>
        <dbReference type="EMBL" id="AXB47488.1"/>
    </source>
</evidence>
<organism evidence="1 2">
    <name type="scientific">Amycolatopsis albispora</name>
    <dbReference type="NCBI Taxonomy" id="1804986"/>
    <lineage>
        <taxon>Bacteria</taxon>
        <taxon>Bacillati</taxon>
        <taxon>Actinomycetota</taxon>
        <taxon>Actinomycetes</taxon>
        <taxon>Pseudonocardiales</taxon>
        <taxon>Pseudonocardiaceae</taxon>
        <taxon>Amycolatopsis</taxon>
    </lineage>
</organism>
<proteinExistence type="predicted"/>
<dbReference type="Proteomes" id="UP000250434">
    <property type="component" value="Chromosome"/>
</dbReference>
<dbReference type="EMBL" id="CP015163">
    <property type="protein sequence ID" value="AXB47488.1"/>
    <property type="molecule type" value="Genomic_DNA"/>
</dbReference>
<gene>
    <name evidence="1" type="ORF">A4R43_37705</name>
</gene>
<dbReference type="RefSeq" id="WP_113696545.1">
    <property type="nucleotide sequence ID" value="NZ_CP015163.1"/>
</dbReference>
<sequence>MSDIGPNVVLRGGPLALPGGNPRFHRVHDEESPLKLANGNRYEHFRPTAETETHAGRRLRVFEWTGRTYVAE</sequence>
<keyword evidence="2" id="KW-1185">Reference proteome</keyword>